<reference evidence="1" key="1">
    <citation type="submission" date="2023-10" db="EMBL/GenBank/DDBJ databases">
        <title>Mycolicibacterium fortuitum clinical isolates causing pulmonary infections in humans.</title>
        <authorList>
            <person name="Mejia-Ponce P.M."/>
            <person name="Zenteno-Cuevas R."/>
            <person name="Licona-Cassani C."/>
        </authorList>
    </citation>
    <scope>NUCLEOTIDE SEQUENCE</scope>
    <source>
        <strain evidence="1">M8</strain>
    </source>
</reference>
<comment type="caution">
    <text evidence="1">The sequence shown here is derived from an EMBL/GenBank/DDBJ whole genome shotgun (WGS) entry which is preliminary data.</text>
</comment>
<sequence>MSQPILAESDQAEFDADMEYMRDLVDRIESGLSPLLNSQFVRDQFLAVRTIRAAEMFPVIELSFSEPWPHDDAADLIAAWNAEVSA</sequence>
<dbReference type="AlphaFoldDB" id="A0AAE4V5T1"/>
<gene>
    <name evidence="1" type="ORF">R4485_00920</name>
</gene>
<evidence type="ECO:0000313" key="2">
    <source>
        <dbReference type="Proteomes" id="UP001186041"/>
    </source>
</evidence>
<evidence type="ECO:0000313" key="1">
    <source>
        <dbReference type="EMBL" id="MDV7288722.1"/>
    </source>
</evidence>
<proteinExistence type="predicted"/>
<dbReference type="Proteomes" id="UP001186041">
    <property type="component" value="Unassembled WGS sequence"/>
</dbReference>
<dbReference type="RefSeq" id="WP_317721440.1">
    <property type="nucleotide sequence ID" value="NZ_JAWLVK010000001.1"/>
</dbReference>
<accession>A0AAE4V5T1</accession>
<organism evidence="1 2">
    <name type="scientific">Mycolicibacterium fortuitum</name>
    <name type="common">Mycobacterium fortuitum</name>
    <dbReference type="NCBI Taxonomy" id="1766"/>
    <lineage>
        <taxon>Bacteria</taxon>
        <taxon>Bacillati</taxon>
        <taxon>Actinomycetota</taxon>
        <taxon>Actinomycetes</taxon>
        <taxon>Mycobacteriales</taxon>
        <taxon>Mycobacteriaceae</taxon>
        <taxon>Mycolicibacterium</taxon>
    </lineage>
</organism>
<dbReference type="EMBL" id="JAWLVV010000001">
    <property type="protein sequence ID" value="MDV7288722.1"/>
    <property type="molecule type" value="Genomic_DNA"/>
</dbReference>
<name>A0AAE4V5T1_MYCFO</name>
<protein>
    <submittedName>
        <fullName evidence="1">Uncharacterized protein</fullName>
    </submittedName>
</protein>